<protein>
    <submittedName>
        <fullName evidence="2">Uncharacterized protein</fullName>
    </submittedName>
</protein>
<comment type="caution">
    <text evidence="2">The sequence shown here is derived from an EMBL/GenBank/DDBJ whole genome shotgun (WGS) entry which is preliminary data.</text>
</comment>
<keyword evidence="3" id="KW-1185">Reference proteome</keyword>
<gene>
    <name evidence="2" type="ORF">PR048_030340</name>
</gene>
<evidence type="ECO:0000313" key="2">
    <source>
        <dbReference type="EMBL" id="KAJ8868799.1"/>
    </source>
</evidence>
<dbReference type="Proteomes" id="UP001159363">
    <property type="component" value="Chromosome 13"/>
</dbReference>
<reference evidence="2 3" key="1">
    <citation type="submission" date="2023-02" db="EMBL/GenBank/DDBJ databases">
        <title>LHISI_Scaffold_Assembly.</title>
        <authorList>
            <person name="Stuart O.P."/>
            <person name="Cleave R."/>
            <person name="Magrath M.J.L."/>
            <person name="Mikheyev A.S."/>
        </authorList>
    </citation>
    <scope>NUCLEOTIDE SEQUENCE [LARGE SCALE GENOMIC DNA]</scope>
    <source>
        <strain evidence="2">Daus_M_001</strain>
        <tissue evidence="2">Leg muscle</tissue>
    </source>
</reference>
<feature type="region of interest" description="Disordered" evidence="1">
    <location>
        <begin position="139"/>
        <end position="159"/>
    </location>
</feature>
<accession>A0ABQ9GCK9</accession>
<name>A0ABQ9GCK9_9NEOP</name>
<evidence type="ECO:0000313" key="3">
    <source>
        <dbReference type="Proteomes" id="UP001159363"/>
    </source>
</evidence>
<dbReference type="EMBL" id="JARBHB010000014">
    <property type="protein sequence ID" value="KAJ8868799.1"/>
    <property type="molecule type" value="Genomic_DNA"/>
</dbReference>
<evidence type="ECO:0000256" key="1">
    <source>
        <dbReference type="SAM" id="MobiDB-lite"/>
    </source>
</evidence>
<organism evidence="2 3">
    <name type="scientific">Dryococelus australis</name>
    <dbReference type="NCBI Taxonomy" id="614101"/>
    <lineage>
        <taxon>Eukaryota</taxon>
        <taxon>Metazoa</taxon>
        <taxon>Ecdysozoa</taxon>
        <taxon>Arthropoda</taxon>
        <taxon>Hexapoda</taxon>
        <taxon>Insecta</taxon>
        <taxon>Pterygota</taxon>
        <taxon>Neoptera</taxon>
        <taxon>Polyneoptera</taxon>
        <taxon>Phasmatodea</taxon>
        <taxon>Verophasmatodea</taxon>
        <taxon>Anareolatae</taxon>
        <taxon>Phasmatidae</taxon>
        <taxon>Eurycanthinae</taxon>
        <taxon>Dryococelus</taxon>
    </lineage>
</organism>
<proteinExistence type="predicted"/>
<sequence length="889" mass="99033">MMHRMQQVMEIINNNAPPNITTDSRIDEVDSEASMDKLLTQIDHGESSSAMGKSTGTSHKLVQNILMQNDLCQTVDTLRPLLPYSCHLDDTGTHRTYCDRKLYNHPEIPSGPFPPGVYCTVAFPVGVSPSGCDRPDTLNKTRSSHNAVPGIEPPPPSPSRRAIRKLSQAIFRIGEISYNTGTVGKPRWVLRPYNTRDGSHSRYALTPADWGSACTVMQTTRELTAPAYPAFNGRWELPAQPDALITRRIMFDAEKSIYSIEKQPPLYDVQSKDYSDEQLKATCWNEVGEAMYDTWNETTPVEKAVAGKALQLLSRVFSERAGPIDMSRRHDSRCGAPQNTYYLCSCVYRLGKAMEVRWGAAAIPLKLRNAVLHAANTYTPSRLSQPPFPTSWSPVPSSVAYSTGLDRAGASRLHDRVHSSDEHDVSQLPIESNEQHIWSEQAVYTQLGTPSCAVTGLCDYMHVMYNPHAAAWLRSEANELAAIYLFAPPHRDWEPMKLKRRVYGATPECTGGGRRDIPEKARRTAASFGTVPTCEGPGVAPLGIEPGSPWWKENNFSLTSYAELPWRSRLVRHRSGVREALGSNPGSTQKTVAPFEFKVGLEIERKFISNRQNWWFEISIRDQQPSSTNSRSLTKVDESEIQIHEISLVQHFYYIGTKTKLYPGSELGSFDLGSGKMLVQPGIKCFSTAALSWRRTRTASLVVLSAEISRAALRRRLDQNGREPPALALFILHGPTLFMTPFLLLLSQPLLPGPTSVHSDGWLCELKRRVGEDDEQGRVSSGIKSDQWRVKSTDCEHRCSEGATSCCYNSSHPVWHALYECLQDIHGDSSPFLLKSFHELSNGFWPRPTSPHPAIQFVPNIFYKFEVGALGGPVQSANMVVGVPLHSSP</sequence>